<organism evidence="1 2">
    <name type="scientific">Paenibacillus dendrobii</name>
    <dbReference type="NCBI Taxonomy" id="2691084"/>
    <lineage>
        <taxon>Bacteria</taxon>
        <taxon>Bacillati</taxon>
        <taxon>Bacillota</taxon>
        <taxon>Bacilli</taxon>
        <taxon>Bacillales</taxon>
        <taxon>Paenibacillaceae</taxon>
        <taxon>Paenibacillus</taxon>
    </lineage>
</organism>
<dbReference type="RefSeq" id="WP_160498546.1">
    <property type="nucleotide sequence ID" value="NZ_WUBI01000002.1"/>
</dbReference>
<dbReference type="AlphaFoldDB" id="A0A7X3ILN6"/>
<evidence type="ECO:0000313" key="1">
    <source>
        <dbReference type="EMBL" id="MWV44940.1"/>
    </source>
</evidence>
<dbReference type="Proteomes" id="UP000460318">
    <property type="component" value="Unassembled WGS sequence"/>
</dbReference>
<keyword evidence="2" id="KW-1185">Reference proteome</keyword>
<protein>
    <submittedName>
        <fullName evidence="1">Uncharacterized protein</fullName>
    </submittedName>
</protein>
<proteinExistence type="predicted"/>
<reference evidence="1 2" key="1">
    <citation type="submission" date="2019-12" db="EMBL/GenBank/DDBJ databases">
        <title>Paenibacillus sp. nov., an endophytic bacterium isolated from the stem of Dendrobium.</title>
        <authorList>
            <person name="Zhao R."/>
        </authorList>
    </citation>
    <scope>NUCLEOTIDE SEQUENCE [LARGE SCALE GENOMIC DNA]</scope>
    <source>
        <strain evidence="1 2">HJL G12</strain>
    </source>
</reference>
<name>A0A7X3ILN6_9BACL</name>
<dbReference type="EMBL" id="WUBI01000002">
    <property type="protein sequence ID" value="MWV44940.1"/>
    <property type="molecule type" value="Genomic_DNA"/>
</dbReference>
<gene>
    <name evidence="1" type="ORF">GRF59_15060</name>
</gene>
<comment type="caution">
    <text evidence="1">The sequence shown here is derived from an EMBL/GenBank/DDBJ whole genome shotgun (WGS) entry which is preliminary data.</text>
</comment>
<sequence>METGIISNCTRCGQGIKNIFEYQGKPYGSECVQIVSGIKVWEMGNKRNVDEYIKFKADRHAQIEARETEEQKTREYYYEKNGWLIDYLMDKDNKRYYPPSGIEIRIQEKGFCYSIAQELFMKEIEDLTDRQFQIVADMWSKEFGGRSGSKKYDKAWDEFCDKCGLE</sequence>
<accession>A0A7X3ILN6</accession>
<evidence type="ECO:0000313" key="2">
    <source>
        <dbReference type="Proteomes" id="UP000460318"/>
    </source>
</evidence>